<dbReference type="InterPro" id="IPR036866">
    <property type="entry name" value="RibonucZ/Hydroxyglut_hydro"/>
</dbReference>
<dbReference type="EMBL" id="WMKA01000007">
    <property type="protein sequence ID" value="MTG88325.1"/>
    <property type="molecule type" value="Genomic_DNA"/>
</dbReference>
<dbReference type="PANTHER" id="PTHR42978">
    <property type="entry name" value="QUORUM-QUENCHING LACTONASE YTNP-RELATED-RELATED"/>
    <property type="match status" value="1"/>
</dbReference>
<feature type="compositionally biased region" description="Basic and acidic residues" evidence="5">
    <location>
        <begin position="77"/>
        <end position="96"/>
    </location>
</feature>
<dbReference type="InterPro" id="IPR001279">
    <property type="entry name" value="Metallo-B-lactamas"/>
</dbReference>
<feature type="region of interest" description="Disordered" evidence="5">
    <location>
        <begin position="1"/>
        <end position="180"/>
    </location>
</feature>
<evidence type="ECO:0000256" key="1">
    <source>
        <dbReference type="ARBA" id="ARBA00007749"/>
    </source>
</evidence>
<name>A0A6N7ZFT2_9MICO</name>
<organism evidence="7 8">
    <name type="scientific">Cellulosimicrobium composti</name>
    <dbReference type="NCBI Taxonomy" id="2672572"/>
    <lineage>
        <taxon>Bacteria</taxon>
        <taxon>Bacillati</taxon>
        <taxon>Actinomycetota</taxon>
        <taxon>Actinomycetes</taxon>
        <taxon>Micrococcales</taxon>
        <taxon>Promicromonosporaceae</taxon>
        <taxon>Cellulosimicrobium</taxon>
    </lineage>
</organism>
<feature type="region of interest" description="Disordered" evidence="5">
    <location>
        <begin position="192"/>
        <end position="221"/>
    </location>
</feature>
<keyword evidence="2" id="KW-0479">Metal-binding</keyword>
<evidence type="ECO:0000256" key="5">
    <source>
        <dbReference type="SAM" id="MobiDB-lite"/>
    </source>
</evidence>
<evidence type="ECO:0000256" key="4">
    <source>
        <dbReference type="ARBA" id="ARBA00022833"/>
    </source>
</evidence>
<evidence type="ECO:0000259" key="6">
    <source>
        <dbReference type="SMART" id="SM00849"/>
    </source>
</evidence>
<sequence length="488" mass="52059">MVHVDRAGPGALGVPGGAGGDRRGAAPHAARAPLPLRARRARGPGRRPRRRRRHGLGLAPPGARRRGRTTPGVRRRPLLERARDERARALRVRDRAGQQLPRRLLRGRVDGGAVPAARRRRPDARRPAPRAGGAVRGGRRVHHDRARPVGGLGGLPLAVGRARRRRRAARRPRVRPPEPRAAELRAVGPHAVPGRRPARVRLHPQGGDVDGGRPGAGRVSADVHRWARPGRRRTLTAGGVRATYLPDGHVGLHPRRWFSLDDRPDAPDLACTRPDLLDADGLLVASIGALLLEGPDWRVLVDAGLGPVHVPADATHASIGAMVGGGLVEHADVVGTVDAVVLTHAHDDHAGWALRGWPGFAGLDDVPHLVGAGERAPAGWRRVREGDEVVPGVRVLATPGHTAGHVSLEVTHAQGRILVVGDVLHSVVQLEHPGWGSCFDVDPVASERSRRRVLDALSVPGTTAVATHLADVPFGVVRDGRWEPVGDD</sequence>
<feature type="compositionally biased region" description="Basic residues" evidence="5">
    <location>
        <begin position="161"/>
        <end position="174"/>
    </location>
</feature>
<dbReference type="AlphaFoldDB" id="A0A6N7ZFT2"/>
<evidence type="ECO:0000313" key="8">
    <source>
        <dbReference type="Proteomes" id="UP000440668"/>
    </source>
</evidence>
<dbReference type="GO" id="GO:0046872">
    <property type="term" value="F:metal ion binding"/>
    <property type="evidence" value="ECO:0007669"/>
    <property type="project" value="UniProtKB-KW"/>
</dbReference>
<proteinExistence type="inferred from homology"/>
<feature type="compositionally biased region" description="Basic residues" evidence="5">
    <location>
        <begin position="63"/>
        <end position="76"/>
    </location>
</feature>
<feature type="compositionally biased region" description="Basic residues" evidence="5">
    <location>
        <begin position="37"/>
        <end position="55"/>
    </location>
</feature>
<comment type="similarity">
    <text evidence="1">Belongs to the metallo-beta-lactamase superfamily.</text>
</comment>
<evidence type="ECO:0000256" key="3">
    <source>
        <dbReference type="ARBA" id="ARBA00022801"/>
    </source>
</evidence>
<feature type="domain" description="Metallo-beta-lactamase" evidence="6">
    <location>
        <begin position="286"/>
        <end position="468"/>
    </location>
</feature>
<accession>A0A6N7ZFT2</accession>
<dbReference type="InterPro" id="IPR051013">
    <property type="entry name" value="MBL_superfamily_lactonases"/>
</dbReference>
<evidence type="ECO:0000313" key="7">
    <source>
        <dbReference type="EMBL" id="MTG88325.1"/>
    </source>
</evidence>
<dbReference type="Gene3D" id="3.60.15.10">
    <property type="entry name" value="Ribonuclease Z/Hydroxyacylglutathione hydrolase-like"/>
    <property type="match status" value="1"/>
</dbReference>
<protein>
    <submittedName>
        <fullName evidence="7">MBL fold metallo-hydrolase</fullName>
    </submittedName>
</protein>
<dbReference type="Pfam" id="PF00753">
    <property type="entry name" value="Lactamase_B"/>
    <property type="match status" value="1"/>
</dbReference>
<dbReference type="GO" id="GO:0016787">
    <property type="term" value="F:hydrolase activity"/>
    <property type="evidence" value="ECO:0007669"/>
    <property type="project" value="UniProtKB-KW"/>
</dbReference>
<dbReference type="SMART" id="SM00849">
    <property type="entry name" value="Lactamase_B"/>
    <property type="match status" value="1"/>
</dbReference>
<feature type="compositionally biased region" description="Low complexity" evidence="5">
    <location>
        <begin position="26"/>
        <end position="36"/>
    </location>
</feature>
<dbReference type="PANTHER" id="PTHR42978:SF6">
    <property type="entry name" value="QUORUM-QUENCHING LACTONASE YTNP-RELATED"/>
    <property type="match status" value="1"/>
</dbReference>
<comment type="caution">
    <text evidence="7">The sequence shown here is derived from an EMBL/GenBank/DDBJ whole genome shotgun (WGS) entry which is preliminary data.</text>
</comment>
<reference evidence="7 8" key="1">
    <citation type="submission" date="2019-11" db="EMBL/GenBank/DDBJ databases">
        <title>Cellulosimicrobium composti sp. nov. isolated from a compost.</title>
        <authorList>
            <person name="Yang Y."/>
        </authorList>
    </citation>
    <scope>NUCLEOTIDE SEQUENCE [LARGE SCALE GENOMIC DNA]</scope>
    <source>
        <strain evidence="7 8">BIT-GX5</strain>
    </source>
</reference>
<feature type="compositionally biased region" description="Gly residues" evidence="5">
    <location>
        <begin position="10"/>
        <end position="19"/>
    </location>
</feature>
<dbReference type="Proteomes" id="UP000440668">
    <property type="component" value="Unassembled WGS sequence"/>
</dbReference>
<gene>
    <name evidence="7" type="ORF">GJV82_05085</name>
</gene>
<keyword evidence="3 7" id="KW-0378">Hydrolase</keyword>
<evidence type="ECO:0000256" key="2">
    <source>
        <dbReference type="ARBA" id="ARBA00022723"/>
    </source>
</evidence>
<dbReference type="SUPFAM" id="SSF56281">
    <property type="entry name" value="Metallo-hydrolase/oxidoreductase"/>
    <property type="match status" value="1"/>
</dbReference>
<keyword evidence="4" id="KW-0862">Zinc</keyword>